<dbReference type="PANTHER" id="PTHR35011">
    <property type="entry name" value="2,3-DIKETO-L-GULONATE TRAP TRANSPORTER SMALL PERMEASE PROTEIN YIAM"/>
    <property type="match status" value="1"/>
</dbReference>
<comment type="function">
    <text evidence="9">Part of the tripartite ATP-independent periplasmic (TRAP) transport system.</text>
</comment>
<comment type="caution">
    <text evidence="11">The sequence shown here is derived from an EMBL/GenBank/DDBJ whole genome shotgun (WGS) entry which is preliminary data.</text>
</comment>
<keyword evidence="4 9" id="KW-0997">Cell inner membrane</keyword>
<dbReference type="InterPro" id="IPR007387">
    <property type="entry name" value="TRAP_DctQ"/>
</dbReference>
<feature type="transmembrane region" description="Helical" evidence="9">
    <location>
        <begin position="46"/>
        <end position="67"/>
    </location>
</feature>
<feature type="domain" description="Tripartite ATP-independent periplasmic transporters DctQ component" evidence="10">
    <location>
        <begin position="26"/>
        <end position="158"/>
    </location>
</feature>
<protein>
    <recommendedName>
        <fullName evidence="9">TRAP transporter small permease protein</fullName>
    </recommendedName>
</protein>
<evidence type="ECO:0000259" key="10">
    <source>
        <dbReference type="Pfam" id="PF04290"/>
    </source>
</evidence>
<evidence type="ECO:0000256" key="7">
    <source>
        <dbReference type="ARBA" id="ARBA00023136"/>
    </source>
</evidence>
<evidence type="ECO:0000256" key="2">
    <source>
        <dbReference type="ARBA" id="ARBA00022448"/>
    </source>
</evidence>
<sequence>MSVLANLLRRLIAVYRAIAGAAVILMMLHITLDVVLAYVWGAAPPGTIAIVSAYYMVIVAFLPLAMVEAEDGHISVEVVADLLPPPLQRVAQAVSLVVSFAVFAFLTAGSWSIAVEKWRIGAFIIERDTAVPVWPSYFLLPMGTALMLLALAMRFAALLGGRLPGPGDARPAELQAIEGETQ</sequence>
<keyword evidence="3" id="KW-1003">Cell membrane</keyword>
<evidence type="ECO:0000256" key="8">
    <source>
        <dbReference type="ARBA" id="ARBA00038436"/>
    </source>
</evidence>
<evidence type="ECO:0000256" key="4">
    <source>
        <dbReference type="ARBA" id="ARBA00022519"/>
    </source>
</evidence>
<evidence type="ECO:0000313" key="11">
    <source>
        <dbReference type="EMBL" id="RIX99721.1"/>
    </source>
</evidence>
<proteinExistence type="inferred from homology"/>
<evidence type="ECO:0000313" key="12">
    <source>
        <dbReference type="Proteomes" id="UP000265750"/>
    </source>
</evidence>
<comment type="subcellular location">
    <subcellularLocation>
        <location evidence="1 9">Cell inner membrane</location>
        <topology evidence="1 9">Multi-pass membrane protein</topology>
    </subcellularLocation>
</comment>
<feature type="transmembrane region" description="Helical" evidence="9">
    <location>
        <begin position="12"/>
        <end position="40"/>
    </location>
</feature>
<comment type="similarity">
    <text evidence="8 9">Belongs to the TRAP transporter small permease family.</text>
</comment>
<dbReference type="InterPro" id="IPR055348">
    <property type="entry name" value="DctQ"/>
</dbReference>
<feature type="transmembrane region" description="Helical" evidence="9">
    <location>
        <begin position="134"/>
        <end position="153"/>
    </location>
</feature>
<dbReference type="RefSeq" id="WP_119540852.1">
    <property type="nucleotide sequence ID" value="NZ_QYRN01000007.1"/>
</dbReference>
<reference evidence="12" key="1">
    <citation type="submission" date="2018-09" db="EMBL/GenBank/DDBJ databases">
        <authorList>
            <person name="Tuo L."/>
        </authorList>
    </citation>
    <scope>NUCLEOTIDE SEQUENCE [LARGE SCALE GENOMIC DNA]</scope>
    <source>
        <strain evidence="12">M2BS4Y-1</strain>
    </source>
</reference>
<keyword evidence="6 9" id="KW-1133">Transmembrane helix</keyword>
<keyword evidence="5 9" id="KW-0812">Transmembrane</keyword>
<dbReference type="GO" id="GO:0005886">
    <property type="term" value="C:plasma membrane"/>
    <property type="evidence" value="ECO:0007669"/>
    <property type="project" value="UniProtKB-SubCell"/>
</dbReference>
<comment type="subunit">
    <text evidence="9">The complex comprises the extracytoplasmic solute receptor protein and the two transmembrane proteins.</text>
</comment>
<dbReference type="Proteomes" id="UP000265750">
    <property type="component" value="Unassembled WGS sequence"/>
</dbReference>
<dbReference type="PANTHER" id="PTHR35011:SF10">
    <property type="entry name" value="TRAP TRANSPORTER SMALL PERMEASE PROTEIN"/>
    <property type="match status" value="1"/>
</dbReference>
<keyword evidence="7 9" id="KW-0472">Membrane</keyword>
<dbReference type="GO" id="GO:0022857">
    <property type="term" value="F:transmembrane transporter activity"/>
    <property type="evidence" value="ECO:0007669"/>
    <property type="project" value="UniProtKB-UniRule"/>
</dbReference>
<keyword evidence="12" id="KW-1185">Reference proteome</keyword>
<dbReference type="AlphaFoldDB" id="A0A3A1WQA4"/>
<keyword evidence="2 9" id="KW-0813">Transport</keyword>
<organism evidence="11 12">
    <name type="scientific">Aureimonas flava</name>
    <dbReference type="NCBI Taxonomy" id="2320271"/>
    <lineage>
        <taxon>Bacteria</taxon>
        <taxon>Pseudomonadati</taxon>
        <taxon>Pseudomonadota</taxon>
        <taxon>Alphaproteobacteria</taxon>
        <taxon>Hyphomicrobiales</taxon>
        <taxon>Aurantimonadaceae</taxon>
        <taxon>Aureimonas</taxon>
    </lineage>
</organism>
<evidence type="ECO:0000256" key="6">
    <source>
        <dbReference type="ARBA" id="ARBA00022989"/>
    </source>
</evidence>
<accession>A0A3A1WQA4</accession>
<dbReference type="EMBL" id="QYRN01000007">
    <property type="protein sequence ID" value="RIX99721.1"/>
    <property type="molecule type" value="Genomic_DNA"/>
</dbReference>
<dbReference type="OrthoDB" id="4250245at2"/>
<feature type="transmembrane region" description="Helical" evidence="9">
    <location>
        <begin position="93"/>
        <end position="114"/>
    </location>
</feature>
<evidence type="ECO:0000256" key="5">
    <source>
        <dbReference type="ARBA" id="ARBA00022692"/>
    </source>
</evidence>
<name>A0A3A1WQA4_9HYPH</name>
<evidence type="ECO:0000256" key="3">
    <source>
        <dbReference type="ARBA" id="ARBA00022475"/>
    </source>
</evidence>
<dbReference type="GO" id="GO:0015740">
    <property type="term" value="P:C4-dicarboxylate transport"/>
    <property type="evidence" value="ECO:0007669"/>
    <property type="project" value="TreeGrafter"/>
</dbReference>
<evidence type="ECO:0000256" key="9">
    <source>
        <dbReference type="RuleBase" id="RU369079"/>
    </source>
</evidence>
<gene>
    <name evidence="11" type="ORF">D3218_14760</name>
</gene>
<dbReference type="Pfam" id="PF04290">
    <property type="entry name" value="DctQ"/>
    <property type="match status" value="1"/>
</dbReference>
<evidence type="ECO:0000256" key="1">
    <source>
        <dbReference type="ARBA" id="ARBA00004429"/>
    </source>
</evidence>